<feature type="chain" id="PRO_5047301646" evidence="8">
    <location>
        <begin position="23"/>
        <end position="545"/>
    </location>
</feature>
<dbReference type="Gene3D" id="1.10.101.10">
    <property type="entry name" value="PGBD-like superfamily/PGBD"/>
    <property type="match status" value="1"/>
</dbReference>
<keyword evidence="3" id="KW-0808">Transferase</keyword>
<protein>
    <submittedName>
        <fullName evidence="10">L,D-transpeptidase family protein</fullName>
    </submittedName>
</protein>
<evidence type="ECO:0000313" key="11">
    <source>
        <dbReference type="Proteomes" id="UP001564408"/>
    </source>
</evidence>
<dbReference type="EMBL" id="JBDKXB010000003">
    <property type="protein sequence ID" value="MEY6431594.1"/>
    <property type="molecule type" value="Genomic_DNA"/>
</dbReference>
<sequence>MRLTRVLLLLLASLPIAFPAASNETLRQGLATLGEPARLGTLELASGPLLAEVYRARDYRLAWDPARIAAHRRLLEATRRDGFQRSDFHFREIMAWIERGDLATLSSGDRVEFELLLSDSLLRYLHHHRYGKVDPVALDAHWNHSSPPTFAALREDLGQALAAPNLEAHVRRTIRQPGFYSRLRDGLADYRAIAADGGWPTVPEGRTVRLGDQDEQVASIRARLAVTGDLRGPPAADPTLFDEGLKASVEDFQERHGLVRDGIVGPQTRGAMNVSVEDRINQIRVNLERMRWIYHHLPDDFVLVDIPGYRIDLVRSGRVVWTTRAIVGTAERQTPVFRDRLAYLEFNPTWTIPPTILAEDILPKMQEDPSYLQARGLRVIDQRGRNIPPETVDWHVPPRAFPYMLRQDPSDDNALGRVKFMFPNLFSVYLHDTPYRDLFDRSDRALSSGCVRVEDPMRLAELVLDEPARWNAESFQEIVASGQTRVVRLKEPLPVLLSYWTAEAGEPGQVRFRPDIYARDQQVLEALDGGRARPRIVVDESTGPG</sequence>
<dbReference type="InterPro" id="IPR038063">
    <property type="entry name" value="Transpep_catalytic_dom"/>
</dbReference>
<organism evidence="10 11">
    <name type="scientific">Thioalkalicoccus limnaeus</name>
    <dbReference type="NCBI Taxonomy" id="120681"/>
    <lineage>
        <taxon>Bacteria</taxon>
        <taxon>Pseudomonadati</taxon>
        <taxon>Pseudomonadota</taxon>
        <taxon>Gammaproteobacteria</taxon>
        <taxon>Chromatiales</taxon>
        <taxon>Chromatiaceae</taxon>
        <taxon>Thioalkalicoccus</taxon>
    </lineage>
</organism>
<proteinExistence type="inferred from homology"/>
<comment type="pathway">
    <text evidence="1 7">Cell wall biogenesis; peptidoglycan biosynthesis.</text>
</comment>
<dbReference type="PANTHER" id="PTHR41533:SF2">
    <property type="entry name" value="BLR7131 PROTEIN"/>
    <property type="match status" value="1"/>
</dbReference>
<dbReference type="InterPro" id="IPR002477">
    <property type="entry name" value="Peptidoglycan-bd-like"/>
</dbReference>
<keyword evidence="5 7" id="KW-0573">Peptidoglycan synthesis</keyword>
<accession>A0ABV4BAW4</accession>
<evidence type="ECO:0000259" key="9">
    <source>
        <dbReference type="PROSITE" id="PS52029"/>
    </source>
</evidence>
<dbReference type="InterPro" id="IPR036365">
    <property type="entry name" value="PGBD-like_sf"/>
</dbReference>
<dbReference type="Pfam" id="PF01471">
    <property type="entry name" value="PG_binding_1"/>
    <property type="match status" value="1"/>
</dbReference>
<evidence type="ECO:0000313" key="10">
    <source>
        <dbReference type="EMBL" id="MEY6431594.1"/>
    </source>
</evidence>
<name>A0ABV4BAW4_9GAMM</name>
<dbReference type="RefSeq" id="WP_369665972.1">
    <property type="nucleotide sequence ID" value="NZ_JBDKXB010000003.1"/>
</dbReference>
<dbReference type="SUPFAM" id="SSF141523">
    <property type="entry name" value="L,D-transpeptidase catalytic domain-like"/>
    <property type="match status" value="1"/>
</dbReference>
<keyword evidence="8" id="KW-0732">Signal</keyword>
<comment type="similarity">
    <text evidence="2">Belongs to the YkuD family.</text>
</comment>
<dbReference type="Pfam" id="PF20142">
    <property type="entry name" value="Scaffold"/>
    <property type="match status" value="1"/>
</dbReference>
<evidence type="ECO:0000256" key="3">
    <source>
        <dbReference type="ARBA" id="ARBA00022679"/>
    </source>
</evidence>
<feature type="signal peptide" evidence="8">
    <location>
        <begin position="1"/>
        <end position="22"/>
    </location>
</feature>
<gene>
    <name evidence="10" type="ORF">ABC977_04140</name>
</gene>
<evidence type="ECO:0000256" key="4">
    <source>
        <dbReference type="ARBA" id="ARBA00022960"/>
    </source>
</evidence>
<keyword evidence="11" id="KW-1185">Reference proteome</keyword>
<dbReference type="Pfam" id="PF03734">
    <property type="entry name" value="YkuD"/>
    <property type="match status" value="1"/>
</dbReference>
<feature type="domain" description="L,D-TPase catalytic" evidence="9">
    <location>
        <begin position="300"/>
        <end position="475"/>
    </location>
</feature>
<keyword evidence="4 7" id="KW-0133">Cell shape</keyword>
<evidence type="ECO:0000256" key="2">
    <source>
        <dbReference type="ARBA" id="ARBA00005992"/>
    </source>
</evidence>
<dbReference type="Proteomes" id="UP001564408">
    <property type="component" value="Unassembled WGS sequence"/>
</dbReference>
<feature type="active site" description="Nucleophile" evidence="7">
    <location>
        <position position="450"/>
    </location>
</feature>
<dbReference type="SUPFAM" id="SSF47090">
    <property type="entry name" value="PGBD-like"/>
    <property type="match status" value="1"/>
</dbReference>
<comment type="caution">
    <text evidence="10">The sequence shown here is derived from an EMBL/GenBank/DDBJ whole genome shotgun (WGS) entry which is preliminary data.</text>
</comment>
<dbReference type="InterPro" id="IPR052905">
    <property type="entry name" value="LD-transpeptidase_YkuD-like"/>
</dbReference>
<dbReference type="InterPro" id="IPR045380">
    <property type="entry name" value="LD_TPept_scaffold_dom"/>
</dbReference>
<keyword evidence="6 7" id="KW-0961">Cell wall biogenesis/degradation</keyword>
<dbReference type="PANTHER" id="PTHR41533">
    <property type="entry name" value="L,D-TRANSPEPTIDASE HI_1667-RELATED"/>
    <property type="match status" value="1"/>
</dbReference>
<dbReference type="PROSITE" id="PS52029">
    <property type="entry name" value="LD_TPASE"/>
    <property type="match status" value="1"/>
</dbReference>
<evidence type="ECO:0000256" key="7">
    <source>
        <dbReference type="PROSITE-ProRule" id="PRU01373"/>
    </source>
</evidence>
<dbReference type="InterPro" id="IPR036366">
    <property type="entry name" value="PGBDSf"/>
</dbReference>
<evidence type="ECO:0000256" key="8">
    <source>
        <dbReference type="SAM" id="SignalP"/>
    </source>
</evidence>
<evidence type="ECO:0000256" key="6">
    <source>
        <dbReference type="ARBA" id="ARBA00023316"/>
    </source>
</evidence>
<dbReference type="Gene3D" id="2.40.440.10">
    <property type="entry name" value="L,D-transpeptidase catalytic domain-like"/>
    <property type="match status" value="1"/>
</dbReference>
<reference evidence="10 11" key="1">
    <citation type="submission" date="2024-05" db="EMBL/GenBank/DDBJ databases">
        <title>Genome Sequence and Characterization of the New Strain Purple Sulfur Bacterium of Genus Thioalkalicoccus.</title>
        <authorList>
            <person name="Bryantseva I.A."/>
            <person name="Kyndt J.A."/>
            <person name="Imhoff J.F."/>
        </authorList>
    </citation>
    <scope>NUCLEOTIDE SEQUENCE [LARGE SCALE GENOMIC DNA]</scope>
    <source>
        <strain evidence="10 11">Um2</strain>
    </source>
</reference>
<dbReference type="InterPro" id="IPR005490">
    <property type="entry name" value="LD_TPept_cat_dom"/>
</dbReference>
<evidence type="ECO:0000256" key="1">
    <source>
        <dbReference type="ARBA" id="ARBA00004752"/>
    </source>
</evidence>
<feature type="active site" description="Proton donor/acceptor" evidence="7">
    <location>
        <position position="431"/>
    </location>
</feature>
<evidence type="ECO:0000256" key="5">
    <source>
        <dbReference type="ARBA" id="ARBA00022984"/>
    </source>
</evidence>
<dbReference type="CDD" id="cd16913">
    <property type="entry name" value="YkuD_like"/>
    <property type="match status" value="1"/>
</dbReference>